<dbReference type="GO" id="GO:0005634">
    <property type="term" value="C:nucleus"/>
    <property type="evidence" value="ECO:0007669"/>
    <property type="project" value="TreeGrafter"/>
</dbReference>
<dbReference type="PANTHER" id="PTHR19303:SF73">
    <property type="entry name" value="PROTEIN PDC2"/>
    <property type="match status" value="1"/>
</dbReference>
<gene>
    <name evidence="3" type="ORF">AMORRO_LOCUS13419</name>
</gene>
<dbReference type="PROSITE" id="PS51253">
    <property type="entry name" value="HTH_CENPB"/>
    <property type="match status" value="1"/>
</dbReference>
<dbReference type="Gene3D" id="1.10.10.60">
    <property type="entry name" value="Homeodomain-like"/>
    <property type="match status" value="1"/>
</dbReference>
<evidence type="ECO:0000313" key="3">
    <source>
        <dbReference type="EMBL" id="CAG8722287.1"/>
    </source>
</evidence>
<feature type="non-terminal residue" evidence="3">
    <location>
        <position position="194"/>
    </location>
</feature>
<reference evidence="3" key="1">
    <citation type="submission" date="2021-06" db="EMBL/GenBank/DDBJ databases">
        <authorList>
            <person name="Kallberg Y."/>
            <person name="Tangrot J."/>
            <person name="Rosling A."/>
        </authorList>
    </citation>
    <scope>NUCLEOTIDE SEQUENCE</scope>
    <source>
        <strain evidence="3">CL551</strain>
    </source>
</reference>
<dbReference type="Proteomes" id="UP000789342">
    <property type="component" value="Unassembled WGS sequence"/>
</dbReference>
<dbReference type="InterPro" id="IPR004875">
    <property type="entry name" value="DDE_SF_endonuclease_dom"/>
</dbReference>
<feature type="non-terminal residue" evidence="3">
    <location>
        <position position="1"/>
    </location>
</feature>
<sequence length="194" mass="22683">EILKAKDRWLAFEDDSPQKKNLKRERKSYFPQIEEAVSLWAEQAIQDGITFNGHVLQTKAKKLAELMKIKNFLASDGWLTKFQQRNDLRVYKRKAHAPISGAKRLKDRVSIMITCNVTGDHKLPLLFIYQSQTPRCLKEISKPSLPVWYYWNAKAWMVRSIFGHYLNHLDSIMRHANHQILLLADNATSHKPEE</sequence>
<dbReference type="InterPro" id="IPR006600">
    <property type="entry name" value="HTH_CenpB_DNA-bd_dom"/>
</dbReference>
<organism evidence="3 4">
    <name type="scientific">Acaulospora morrowiae</name>
    <dbReference type="NCBI Taxonomy" id="94023"/>
    <lineage>
        <taxon>Eukaryota</taxon>
        <taxon>Fungi</taxon>
        <taxon>Fungi incertae sedis</taxon>
        <taxon>Mucoromycota</taxon>
        <taxon>Glomeromycotina</taxon>
        <taxon>Glomeromycetes</taxon>
        <taxon>Diversisporales</taxon>
        <taxon>Acaulosporaceae</taxon>
        <taxon>Acaulospora</taxon>
    </lineage>
</organism>
<evidence type="ECO:0000256" key="1">
    <source>
        <dbReference type="ARBA" id="ARBA00023125"/>
    </source>
</evidence>
<dbReference type="PANTHER" id="PTHR19303">
    <property type="entry name" value="TRANSPOSON"/>
    <property type="match status" value="1"/>
</dbReference>
<dbReference type="InterPro" id="IPR050863">
    <property type="entry name" value="CenT-Element_Derived"/>
</dbReference>
<dbReference type="EMBL" id="CAJVPV010022936">
    <property type="protein sequence ID" value="CAG8722287.1"/>
    <property type="molecule type" value="Genomic_DNA"/>
</dbReference>
<keyword evidence="1" id="KW-0238">DNA-binding</keyword>
<dbReference type="AlphaFoldDB" id="A0A9N9NDB9"/>
<keyword evidence="4" id="KW-1185">Reference proteome</keyword>
<protein>
    <submittedName>
        <fullName evidence="3">4066_t:CDS:1</fullName>
    </submittedName>
</protein>
<dbReference type="Pfam" id="PF03184">
    <property type="entry name" value="DDE_1"/>
    <property type="match status" value="1"/>
</dbReference>
<dbReference type="SMART" id="SM00674">
    <property type="entry name" value="CENPB"/>
    <property type="match status" value="1"/>
</dbReference>
<accession>A0A9N9NDB9</accession>
<dbReference type="InterPro" id="IPR009057">
    <property type="entry name" value="Homeodomain-like_sf"/>
</dbReference>
<name>A0A9N9NDB9_9GLOM</name>
<comment type="caution">
    <text evidence="3">The sequence shown here is derived from an EMBL/GenBank/DDBJ whole genome shotgun (WGS) entry which is preliminary data.</text>
</comment>
<feature type="domain" description="HTH CENPB-type" evidence="2">
    <location>
        <begin position="21"/>
        <end position="92"/>
    </location>
</feature>
<evidence type="ECO:0000259" key="2">
    <source>
        <dbReference type="PROSITE" id="PS51253"/>
    </source>
</evidence>
<proteinExistence type="predicted"/>
<dbReference type="OrthoDB" id="2440324at2759"/>
<dbReference type="SUPFAM" id="SSF46689">
    <property type="entry name" value="Homeodomain-like"/>
    <property type="match status" value="1"/>
</dbReference>
<dbReference type="GO" id="GO:0003677">
    <property type="term" value="F:DNA binding"/>
    <property type="evidence" value="ECO:0007669"/>
    <property type="project" value="UniProtKB-KW"/>
</dbReference>
<dbReference type="Pfam" id="PF03221">
    <property type="entry name" value="HTH_Tnp_Tc5"/>
    <property type="match status" value="1"/>
</dbReference>
<evidence type="ECO:0000313" key="4">
    <source>
        <dbReference type="Proteomes" id="UP000789342"/>
    </source>
</evidence>